<feature type="compositionally biased region" description="Low complexity" evidence="1">
    <location>
        <begin position="685"/>
        <end position="706"/>
    </location>
</feature>
<proteinExistence type="predicted"/>
<reference evidence="2" key="2">
    <citation type="submission" date="2021-06" db="EMBL/GenBank/DDBJ databases">
        <title>Genomic Description and Analysis of Intracellular Bacteria, Candidatus Berkiella cookevillensis and Candidatus Berkiella aquae.</title>
        <authorList>
            <person name="Kidane D.T."/>
            <person name="Mehari Y.T."/>
            <person name="Rice F.C."/>
            <person name="Arivett B.A."/>
            <person name="Farone A.L."/>
            <person name="Berk S.G."/>
            <person name="Farone M.B."/>
        </authorList>
    </citation>
    <scope>NUCLEOTIDE SEQUENCE</scope>
    <source>
        <strain evidence="2">HT99</strain>
    </source>
</reference>
<organism evidence="2 3">
    <name type="scientific">Candidatus Berkiella aquae</name>
    <dbReference type="NCBI Taxonomy" id="295108"/>
    <lineage>
        <taxon>Bacteria</taxon>
        <taxon>Pseudomonadati</taxon>
        <taxon>Pseudomonadota</taxon>
        <taxon>Gammaproteobacteria</taxon>
        <taxon>Candidatus Berkiellales</taxon>
        <taxon>Candidatus Berkiellaceae</taxon>
        <taxon>Candidatus Berkiella</taxon>
    </lineage>
</organism>
<dbReference type="Pfam" id="PF20245">
    <property type="entry name" value="DUF6600"/>
    <property type="match status" value="1"/>
</dbReference>
<evidence type="ECO:0000313" key="3">
    <source>
        <dbReference type="Proteomes" id="UP000051497"/>
    </source>
</evidence>
<dbReference type="Proteomes" id="UP000051497">
    <property type="component" value="Unassembled WGS sequence"/>
</dbReference>
<reference evidence="2" key="1">
    <citation type="journal article" date="2016" name="Genome Announc.">
        <title>Draft Genome Sequences of Two Novel Amoeba-Resistant Intranuclear Bacteria, 'Candidatus Berkiella cookevillensis' and 'Candidatus Berkiella aquae'.</title>
        <authorList>
            <person name="Mehari Y.T."/>
            <person name="Arivett B.A."/>
            <person name="Farone A.L."/>
            <person name="Gunderson J.H."/>
            <person name="Farone M.B."/>
        </authorList>
    </citation>
    <scope>NUCLEOTIDE SEQUENCE</scope>
    <source>
        <strain evidence="2">HT99</strain>
    </source>
</reference>
<feature type="region of interest" description="Disordered" evidence="1">
    <location>
        <begin position="540"/>
        <end position="717"/>
    </location>
</feature>
<comment type="caution">
    <text evidence="2">The sequence shown here is derived from an EMBL/GenBank/DDBJ whole genome shotgun (WGS) entry which is preliminary data.</text>
</comment>
<sequence length="717" mass="82459">MLKNASLGVKWVLTAIICFSTLTLLADPSDRVARLSRIEGNMSFLPAGGEDWLDATLNRPLVAGDSLWNDANTFSQLQLGEANLYIGSNTNINVLNLNNDVAQFQLTEGSLILKVNGIKHNQIYEIDTPNLAFTVQKLGYYRVDVDKDGNATIVQINQGQGHVYGDSHSYIINNGQAYRFTGTNLDYDPNFTTLAEDDFDRWSNQRQVAKQTRQSHTVSQEIIGAEDLDSYGNWVTIEEYGPVWSPSDIDSDWAPYRHGHWAWIEPWGWSWIGLEPWGFAPYHYGRWVYADKWYWVPYSGADVVYAPALVAFIGDGSFGAEIGWFPLGPGDIYSPAYAVSFSYFKQINSGDKFINKKLLKQAYGNPHMHFNYQNFKINNGITAVKKDAFLSPNIKQARVPLNAAQLNKATISQSMNIKPVTDTKDLKTSRFKPSEQVLKRGALTKSQVPQNRQTFQARGLGTEKVQKNVEPKASASFSTLQPVKPSKPREIAKGSVNTKPERTLQKPREPGVPTDKQPPNLRKHYQIPDKELLQAPKHELQQPKRELQQAPQRELRQRPEREIEQAPQRELRQRPEREIQQAPQRELRQRPEREIQQAPQRELRQRPEREIEQAPQRELRQRPEREIQQAPQRELRQRPEREIQQAPQRELRQRPEREIQQAPQRELHQAPQREIQQAPQRELRQAPQLQQMPQQIQRQVPQQPMPKAAVPDDKGKH</sequence>
<accession>A0AAE3HXL5</accession>
<dbReference type="AlphaFoldDB" id="A0AAE3HXL5"/>
<evidence type="ECO:0000313" key="2">
    <source>
        <dbReference type="EMBL" id="MCS5711621.1"/>
    </source>
</evidence>
<gene>
    <name evidence="2" type="ORF">HT99x_009240</name>
</gene>
<feature type="compositionally biased region" description="Polar residues" evidence="1">
    <location>
        <begin position="444"/>
        <end position="456"/>
    </location>
</feature>
<feature type="region of interest" description="Disordered" evidence="1">
    <location>
        <begin position="441"/>
        <end position="522"/>
    </location>
</feature>
<feature type="compositionally biased region" description="Basic and acidic residues" evidence="1">
    <location>
        <begin position="540"/>
        <end position="659"/>
    </location>
</feature>
<feature type="compositionally biased region" description="Basic and acidic residues" evidence="1">
    <location>
        <begin position="499"/>
        <end position="509"/>
    </location>
</feature>
<dbReference type="RefSeq" id="WP_259566175.1">
    <property type="nucleotide sequence ID" value="NZ_LKAJ02000001.1"/>
</dbReference>
<dbReference type="InterPro" id="IPR046535">
    <property type="entry name" value="DUF6600"/>
</dbReference>
<dbReference type="EMBL" id="LKAJ02000001">
    <property type="protein sequence ID" value="MCS5711621.1"/>
    <property type="molecule type" value="Genomic_DNA"/>
</dbReference>
<name>A0AAE3HXL5_9GAMM</name>
<dbReference type="PANTHER" id="PTHR38731">
    <property type="entry name" value="LIPL45-RELATED LIPOPROTEIN-RELATED"/>
    <property type="match status" value="1"/>
</dbReference>
<keyword evidence="3" id="KW-1185">Reference proteome</keyword>
<evidence type="ECO:0000256" key="1">
    <source>
        <dbReference type="SAM" id="MobiDB-lite"/>
    </source>
</evidence>
<protein>
    <submittedName>
        <fullName evidence="2">Uncharacterized protein</fullName>
    </submittedName>
</protein>
<dbReference type="PANTHER" id="PTHR38731:SF3">
    <property type="entry name" value="BLL6125 PROTEIN"/>
    <property type="match status" value="1"/>
</dbReference>